<dbReference type="EMBL" id="JBHUCM010000096">
    <property type="protein sequence ID" value="MFD1548058.1"/>
    <property type="molecule type" value="Genomic_DNA"/>
</dbReference>
<keyword evidence="2" id="KW-1185">Reference proteome</keyword>
<gene>
    <name evidence="1" type="ORF">ACFSJ0_64305</name>
</gene>
<sequence length="63" mass="6443">MAAGTNGTGGTAFPPDAGMSLTWKDALATAVAGVNIAIHLTFTQGTDRTRKARCPVAVVRAKE</sequence>
<proteinExistence type="predicted"/>
<comment type="caution">
    <text evidence="1">The sequence shown here is derived from an EMBL/GenBank/DDBJ whole genome shotgun (WGS) entry which is preliminary data.</text>
</comment>
<name>A0ABW4GZV1_9ACTN</name>
<evidence type="ECO:0000313" key="2">
    <source>
        <dbReference type="Proteomes" id="UP001597097"/>
    </source>
</evidence>
<protein>
    <submittedName>
        <fullName evidence="1">Uncharacterized protein</fullName>
    </submittedName>
</protein>
<accession>A0ABW4GZV1</accession>
<dbReference type="Proteomes" id="UP001597097">
    <property type="component" value="Unassembled WGS sequence"/>
</dbReference>
<organism evidence="1 2">
    <name type="scientific">Nonomuraea guangzhouensis</name>
    <dbReference type="NCBI Taxonomy" id="1291555"/>
    <lineage>
        <taxon>Bacteria</taxon>
        <taxon>Bacillati</taxon>
        <taxon>Actinomycetota</taxon>
        <taxon>Actinomycetes</taxon>
        <taxon>Streptosporangiales</taxon>
        <taxon>Streptosporangiaceae</taxon>
        <taxon>Nonomuraea</taxon>
    </lineage>
</organism>
<evidence type="ECO:0000313" key="1">
    <source>
        <dbReference type="EMBL" id="MFD1548058.1"/>
    </source>
</evidence>
<dbReference type="RefSeq" id="WP_219539494.1">
    <property type="nucleotide sequence ID" value="NZ_JAHKRM010000064.1"/>
</dbReference>
<reference evidence="2" key="1">
    <citation type="journal article" date="2019" name="Int. J. Syst. Evol. Microbiol.">
        <title>The Global Catalogue of Microorganisms (GCM) 10K type strain sequencing project: providing services to taxonomists for standard genome sequencing and annotation.</title>
        <authorList>
            <consortium name="The Broad Institute Genomics Platform"/>
            <consortium name="The Broad Institute Genome Sequencing Center for Infectious Disease"/>
            <person name="Wu L."/>
            <person name="Ma J."/>
        </authorList>
    </citation>
    <scope>NUCLEOTIDE SEQUENCE [LARGE SCALE GENOMIC DNA]</scope>
    <source>
        <strain evidence="2">CGMCC 1.15399</strain>
    </source>
</reference>